<dbReference type="Pfam" id="PF00582">
    <property type="entry name" value="Usp"/>
    <property type="match status" value="1"/>
</dbReference>
<dbReference type="PANTHER" id="PTHR46268">
    <property type="entry name" value="STRESS RESPONSE PROTEIN NHAX"/>
    <property type="match status" value="1"/>
</dbReference>
<dbReference type="InterPro" id="IPR014729">
    <property type="entry name" value="Rossmann-like_a/b/a_fold"/>
</dbReference>
<protein>
    <submittedName>
        <fullName evidence="3">Universal stress protein</fullName>
    </submittedName>
</protein>
<dbReference type="InterPro" id="IPR006016">
    <property type="entry name" value="UspA"/>
</dbReference>
<comment type="similarity">
    <text evidence="1">Belongs to the universal stress protein A family.</text>
</comment>
<dbReference type="PRINTS" id="PR01438">
    <property type="entry name" value="UNVRSLSTRESS"/>
</dbReference>
<dbReference type="InterPro" id="IPR006015">
    <property type="entry name" value="Universal_stress_UspA"/>
</dbReference>
<feature type="domain" description="UspA" evidence="2">
    <location>
        <begin position="28"/>
        <end position="172"/>
    </location>
</feature>
<reference evidence="3 4" key="1">
    <citation type="submission" date="2023-06" db="EMBL/GenBank/DDBJ databases">
        <title>Pelomonas sp. PFR6 16S ribosomal RNA gene Genome sequencing and assembly.</title>
        <authorList>
            <person name="Woo H."/>
        </authorList>
    </citation>
    <scope>NUCLEOTIDE SEQUENCE [LARGE SCALE GENOMIC DNA]</scope>
    <source>
        <strain evidence="3 4">PFR6</strain>
    </source>
</reference>
<dbReference type="CDD" id="cd00293">
    <property type="entry name" value="USP-like"/>
    <property type="match status" value="1"/>
</dbReference>
<keyword evidence="4" id="KW-1185">Reference proteome</keyword>
<dbReference type="EMBL" id="JAUHHC010000005">
    <property type="protein sequence ID" value="MDN3922217.1"/>
    <property type="molecule type" value="Genomic_DNA"/>
</dbReference>
<organism evidence="3 4">
    <name type="scientific">Roseateles violae</name>
    <dbReference type="NCBI Taxonomy" id="3058042"/>
    <lineage>
        <taxon>Bacteria</taxon>
        <taxon>Pseudomonadati</taxon>
        <taxon>Pseudomonadota</taxon>
        <taxon>Betaproteobacteria</taxon>
        <taxon>Burkholderiales</taxon>
        <taxon>Sphaerotilaceae</taxon>
        <taxon>Roseateles</taxon>
    </lineage>
</organism>
<comment type="caution">
    <text evidence="3">The sequence shown here is derived from an EMBL/GenBank/DDBJ whole genome shotgun (WGS) entry which is preliminary data.</text>
</comment>
<evidence type="ECO:0000259" key="2">
    <source>
        <dbReference type="Pfam" id="PF00582"/>
    </source>
</evidence>
<sequence length="188" mass="19971">MQAMQVKSGFALERPAGLPADTAPQAAYRHILVPCDGSASSLLGLDEAVRLARQIGAKVRVVHVIDELLGATGFEPAAVYSRDVLVGLRNLGADLLEAARARAAAAGATVETRLIESGGHAIVDRIIEQARDWAADLIVIGSHGRRGAARLFMGSDAEHILRLSPVPVLIVRRPRPESFATLDANRMS</sequence>
<proteinExistence type="inferred from homology"/>
<dbReference type="SUPFAM" id="SSF52402">
    <property type="entry name" value="Adenine nucleotide alpha hydrolases-like"/>
    <property type="match status" value="1"/>
</dbReference>
<evidence type="ECO:0000313" key="3">
    <source>
        <dbReference type="EMBL" id="MDN3922217.1"/>
    </source>
</evidence>
<dbReference type="PANTHER" id="PTHR46268:SF6">
    <property type="entry name" value="UNIVERSAL STRESS PROTEIN UP12"/>
    <property type="match status" value="1"/>
</dbReference>
<gene>
    <name evidence="3" type="ORF">QWJ38_18150</name>
</gene>
<evidence type="ECO:0000256" key="1">
    <source>
        <dbReference type="ARBA" id="ARBA00008791"/>
    </source>
</evidence>
<evidence type="ECO:0000313" key="4">
    <source>
        <dbReference type="Proteomes" id="UP001228044"/>
    </source>
</evidence>
<dbReference type="Proteomes" id="UP001228044">
    <property type="component" value="Unassembled WGS sequence"/>
</dbReference>
<accession>A0ABT8DY68</accession>
<dbReference type="Gene3D" id="3.40.50.620">
    <property type="entry name" value="HUPs"/>
    <property type="match status" value="1"/>
</dbReference>
<name>A0ABT8DY68_9BURK</name>
<dbReference type="RefSeq" id="WP_290360529.1">
    <property type="nucleotide sequence ID" value="NZ_JAUHHC010000005.1"/>
</dbReference>